<name>A0A8T4L3M1_9ARCH</name>
<dbReference type="Gene3D" id="3.40.50.720">
    <property type="entry name" value="NAD(P)-binding Rossmann-like Domain"/>
    <property type="match status" value="1"/>
</dbReference>
<sequence>MRIGFIGLGRMGKNMVLRLLSKKHSVVAWNRSIEPLQEVESHGAIGATDFKNLVSQLPSPRIIWTMLPAGDVTEKTLAELLELLSKGDIVIDGANSNYVDTVRRGEQFRERGIHFFDAGVSGGIVGAQIGYCIMIGGPQAAFKTIEPLFSDLTQPEGYRYLGPSGAGHFVKMVHNGIEYAMMQGMAEGFNLLKNGPYPHLDLNATATLWQHGSIIQSFLLEQTQKGLEKDPGLSSFSGHVEDSGEGQWTIETALKYKIPVETIAAALFSRYHSRKRGEFGHKTLSLQRSQFGGHPEKK</sequence>
<comment type="caution">
    <text evidence="5">The sequence shown here is derived from an EMBL/GenBank/DDBJ whole genome shotgun (WGS) entry which is preliminary data.</text>
</comment>
<evidence type="ECO:0000313" key="5">
    <source>
        <dbReference type="EMBL" id="MBS3061933.1"/>
    </source>
</evidence>
<dbReference type="InterPro" id="IPR006183">
    <property type="entry name" value="Pgluconate_DH"/>
</dbReference>
<dbReference type="PRINTS" id="PR00076">
    <property type="entry name" value="6PGDHDRGNASE"/>
</dbReference>
<dbReference type="InterPro" id="IPR006114">
    <property type="entry name" value="6PGDH_C"/>
</dbReference>
<proteinExistence type="inferred from homology"/>
<dbReference type="Pfam" id="PF03446">
    <property type="entry name" value="NAD_binding_2"/>
    <property type="match status" value="1"/>
</dbReference>
<dbReference type="NCBIfam" id="NF007161">
    <property type="entry name" value="PRK09599.1"/>
    <property type="match status" value="1"/>
</dbReference>
<dbReference type="GO" id="GO:0019521">
    <property type="term" value="P:D-gluconate metabolic process"/>
    <property type="evidence" value="ECO:0007669"/>
    <property type="project" value="UniProtKB-KW"/>
</dbReference>
<dbReference type="InterPro" id="IPR036291">
    <property type="entry name" value="NAD(P)-bd_dom_sf"/>
</dbReference>
<dbReference type="Proteomes" id="UP000675968">
    <property type="component" value="Unassembled WGS sequence"/>
</dbReference>
<dbReference type="Pfam" id="PF00393">
    <property type="entry name" value="6PGD"/>
    <property type="match status" value="1"/>
</dbReference>
<organism evidence="5 6">
    <name type="scientific">Candidatus Iainarchaeum sp</name>
    <dbReference type="NCBI Taxonomy" id="3101447"/>
    <lineage>
        <taxon>Archaea</taxon>
        <taxon>Candidatus Iainarchaeota</taxon>
        <taxon>Candidatus Iainarchaeia</taxon>
        <taxon>Candidatus Iainarchaeales</taxon>
        <taxon>Candidatus Iainarchaeaceae</taxon>
        <taxon>Candidatus Iainarchaeum</taxon>
    </lineage>
</organism>
<evidence type="ECO:0000313" key="6">
    <source>
        <dbReference type="Proteomes" id="UP000675968"/>
    </source>
</evidence>
<dbReference type="InterPro" id="IPR008927">
    <property type="entry name" value="6-PGluconate_DH-like_C_sf"/>
</dbReference>
<keyword evidence="2" id="KW-0560">Oxidoreductase</keyword>
<comment type="similarity">
    <text evidence="1">Belongs to the 6-phosphogluconate dehydrogenase family.</text>
</comment>
<dbReference type="PROSITE" id="PS00895">
    <property type="entry name" value="3_HYDROXYISOBUT_DH"/>
    <property type="match status" value="1"/>
</dbReference>
<reference evidence="5" key="1">
    <citation type="submission" date="2021-03" db="EMBL/GenBank/DDBJ databases">
        <authorList>
            <person name="Jaffe A."/>
        </authorList>
    </citation>
    <scope>NUCLEOTIDE SEQUENCE</scope>
    <source>
        <strain evidence="5">RIFCSPLOWO2_01_FULL_AR10_48_17</strain>
    </source>
</reference>
<dbReference type="InterPro" id="IPR006115">
    <property type="entry name" value="6PGDH_NADP-bd"/>
</dbReference>
<keyword evidence="3" id="KW-0311">Gluconate utilization</keyword>
<protein>
    <submittedName>
        <fullName evidence="5">Decarboxylating 6-phosphogluconate dehydrogenase</fullName>
    </submittedName>
</protein>
<dbReference type="NCBIfam" id="TIGR00872">
    <property type="entry name" value="gnd_rel"/>
    <property type="match status" value="1"/>
</dbReference>
<dbReference type="InterPro" id="IPR004849">
    <property type="entry name" value="6DGDH_YqeC"/>
</dbReference>
<dbReference type="EMBL" id="JAGVWC010000011">
    <property type="protein sequence ID" value="MBS3061933.1"/>
    <property type="molecule type" value="Genomic_DNA"/>
</dbReference>
<dbReference type="SMART" id="SM01350">
    <property type="entry name" value="6PGD"/>
    <property type="match status" value="1"/>
</dbReference>
<dbReference type="SUPFAM" id="SSF48179">
    <property type="entry name" value="6-phosphogluconate dehydrogenase C-terminal domain-like"/>
    <property type="match status" value="1"/>
</dbReference>
<dbReference type="InterPro" id="IPR013328">
    <property type="entry name" value="6PGD_dom2"/>
</dbReference>
<dbReference type="GO" id="GO:0050661">
    <property type="term" value="F:NADP binding"/>
    <property type="evidence" value="ECO:0007669"/>
    <property type="project" value="InterPro"/>
</dbReference>
<dbReference type="InterPro" id="IPR002204">
    <property type="entry name" value="3-OH-isobutyrate_DH-rel_CS"/>
</dbReference>
<reference evidence="5" key="2">
    <citation type="submission" date="2021-05" db="EMBL/GenBank/DDBJ databases">
        <title>Protein family content uncovers lineage relationships and bacterial pathway maintenance mechanisms in DPANN archaea.</title>
        <authorList>
            <person name="Castelle C.J."/>
            <person name="Meheust R."/>
            <person name="Jaffe A.L."/>
            <person name="Seitz K."/>
            <person name="Gong X."/>
            <person name="Baker B.J."/>
            <person name="Banfield J.F."/>
        </authorList>
    </citation>
    <scope>NUCLEOTIDE SEQUENCE</scope>
    <source>
        <strain evidence="5">RIFCSPLOWO2_01_FULL_AR10_48_17</strain>
    </source>
</reference>
<evidence type="ECO:0000256" key="3">
    <source>
        <dbReference type="ARBA" id="ARBA00023064"/>
    </source>
</evidence>
<dbReference type="PANTHER" id="PTHR11811">
    <property type="entry name" value="6-PHOSPHOGLUCONATE DEHYDROGENASE"/>
    <property type="match status" value="1"/>
</dbReference>
<accession>A0A8T4L3M1</accession>
<dbReference type="Gene3D" id="1.10.1040.10">
    <property type="entry name" value="N-(1-d-carboxylethyl)-l-norvaline Dehydrogenase, domain 2"/>
    <property type="match status" value="1"/>
</dbReference>
<evidence type="ECO:0000256" key="1">
    <source>
        <dbReference type="ARBA" id="ARBA00008419"/>
    </source>
</evidence>
<evidence type="ECO:0000259" key="4">
    <source>
        <dbReference type="SMART" id="SM01350"/>
    </source>
</evidence>
<feature type="domain" description="6-phosphogluconate dehydrogenase C-terminal" evidence="4">
    <location>
        <begin position="167"/>
        <end position="298"/>
    </location>
</feature>
<dbReference type="GO" id="GO:0006098">
    <property type="term" value="P:pentose-phosphate shunt"/>
    <property type="evidence" value="ECO:0007669"/>
    <property type="project" value="InterPro"/>
</dbReference>
<dbReference type="AlphaFoldDB" id="A0A8T4L3M1"/>
<dbReference type="GO" id="GO:0004616">
    <property type="term" value="F:phosphogluconate dehydrogenase (decarboxylating) activity"/>
    <property type="evidence" value="ECO:0007669"/>
    <property type="project" value="InterPro"/>
</dbReference>
<evidence type="ECO:0000256" key="2">
    <source>
        <dbReference type="ARBA" id="ARBA00023002"/>
    </source>
</evidence>
<gene>
    <name evidence="5" type="primary">gnd</name>
    <name evidence="5" type="ORF">J4215_05110</name>
</gene>
<dbReference type="SUPFAM" id="SSF51735">
    <property type="entry name" value="NAD(P)-binding Rossmann-fold domains"/>
    <property type="match status" value="1"/>
</dbReference>